<sequence length="416" mass="46466">MESGPGDVKTIFHSLEGSLQVGLRMQLDSTMKTQVAIIGAGPSGLMLSRYLGLHGIESIVLEDRSRDYVQSRIRAGMLETTTVDLLDQIGVGDRLHKEGLEHDGIYLQIPNERHHVNFKELTGKTCWVYGQTEIQRDLHEACDKAGQEIHYEVSDVRLENLESVSPVVHFTDKSGQAQRIDCAVIAGCDGFWGVSRKHIPGIDADCLERVYPYSWLGVLADVKPSTDELIYAWHPDGFALNSMRSNTVTRLYLQVDPKDDIANWSDERCWDELDKRLALPGWELERGPITEKGILAMRSFVSSRMQHGRLFLAGDAAHTVPPTGAKGLNLAASDVRLLGKTILALLKEKNDQPAAEYTSKALREVWRATHFSWWMTSMMHTSGDAFDAQLQLSQIRHVISSRSAATNLAENYVGIR</sequence>
<evidence type="ECO:0000256" key="2">
    <source>
        <dbReference type="ARBA" id="ARBA00022827"/>
    </source>
</evidence>
<dbReference type="InterPro" id="IPR036188">
    <property type="entry name" value="FAD/NAD-bd_sf"/>
</dbReference>
<reference evidence="4" key="1">
    <citation type="submission" date="2016-10" db="EMBL/GenBank/DDBJ databases">
        <title>Sequence of Gallionella enrichment culture.</title>
        <authorList>
            <person name="Poehlein A."/>
            <person name="Muehling M."/>
            <person name="Daniel R."/>
        </authorList>
    </citation>
    <scope>NUCLEOTIDE SEQUENCE</scope>
</reference>
<name>A0A1J5Q8P2_9ZZZZ</name>
<dbReference type="PANTHER" id="PTHR43004">
    <property type="entry name" value="TRK SYSTEM POTASSIUM UPTAKE PROTEIN"/>
    <property type="match status" value="1"/>
</dbReference>
<evidence type="ECO:0000256" key="1">
    <source>
        <dbReference type="ARBA" id="ARBA00022630"/>
    </source>
</evidence>
<dbReference type="GO" id="GO:0018659">
    <property type="term" value="F:4-hydroxybenzoate 3-monooxygenase activity"/>
    <property type="evidence" value="ECO:0007669"/>
    <property type="project" value="UniProtKB-EC"/>
</dbReference>
<gene>
    <name evidence="4" type="primary">pobA_2</name>
    <name evidence="4" type="ORF">GALL_386990</name>
</gene>
<feature type="domain" description="FAD-binding" evidence="3">
    <location>
        <begin position="32"/>
        <end position="372"/>
    </location>
</feature>
<protein>
    <submittedName>
        <fullName evidence="4">p-hydroxybenzoate hydroxylase</fullName>
        <ecNumber evidence="4">1.14.13.2</ecNumber>
    </submittedName>
</protein>
<dbReference type="InterPro" id="IPR002938">
    <property type="entry name" value="FAD-bd"/>
</dbReference>
<dbReference type="InterPro" id="IPR050641">
    <property type="entry name" value="RIFMO-like"/>
</dbReference>
<evidence type="ECO:0000313" key="4">
    <source>
        <dbReference type="EMBL" id="OIQ79554.1"/>
    </source>
</evidence>
<dbReference type="NCBIfam" id="NF006091">
    <property type="entry name" value="PRK08243.1"/>
    <property type="match status" value="1"/>
</dbReference>
<dbReference type="SUPFAM" id="SSF51905">
    <property type="entry name" value="FAD/NAD(P)-binding domain"/>
    <property type="match status" value="1"/>
</dbReference>
<dbReference type="SUPFAM" id="SSF54373">
    <property type="entry name" value="FAD-linked reductases, C-terminal domain"/>
    <property type="match status" value="1"/>
</dbReference>
<dbReference type="GO" id="GO:0071949">
    <property type="term" value="F:FAD binding"/>
    <property type="evidence" value="ECO:0007669"/>
    <property type="project" value="InterPro"/>
</dbReference>
<keyword evidence="1" id="KW-0285">Flavoprotein</keyword>
<keyword evidence="4" id="KW-0560">Oxidoreductase</keyword>
<dbReference type="AlphaFoldDB" id="A0A1J5Q8P2"/>
<dbReference type="Gene3D" id="3.50.50.60">
    <property type="entry name" value="FAD/NAD(P)-binding domain"/>
    <property type="match status" value="1"/>
</dbReference>
<keyword evidence="2" id="KW-0274">FAD</keyword>
<dbReference type="PANTHER" id="PTHR43004:SF3">
    <property type="entry name" value="P-HYDROXYBENZOATE HYDROXYLASE"/>
    <property type="match status" value="1"/>
</dbReference>
<dbReference type="Pfam" id="PF01494">
    <property type="entry name" value="FAD_binding_3"/>
    <property type="match status" value="1"/>
</dbReference>
<accession>A0A1J5Q8P2</accession>
<dbReference type="Gene3D" id="3.30.9.10">
    <property type="entry name" value="D-Amino Acid Oxidase, subunit A, domain 2"/>
    <property type="match status" value="1"/>
</dbReference>
<organism evidence="4">
    <name type="scientific">mine drainage metagenome</name>
    <dbReference type="NCBI Taxonomy" id="410659"/>
    <lineage>
        <taxon>unclassified sequences</taxon>
        <taxon>metagenomes</taxon>
        <taxon>ecological metagenomes</taxon>
    </lineage>
</organism>
<proteinExistence type="predicted"/>
<comment type="caution">
    <text evidence="4">The sequence shown here is derived from an EMBL/GenBank/DDBJ whole genome shotgun (WGS) entry which is preliminary data.</text>
</comment>
<dbReference type="EMBL" id="MLJW01001194">
    <property type="protein sequence ID" value="OIQ79554.1"/>
    <property type="molecule type" value="Genomic_DNA"/>
</dbReference>
<dbReference type="PRINTS" id="PR00420">
    <property type="entry name" value="RNGMNOXGNASE"/>
</dbReference>
<dbReference type="EC" id="1.14.13.2" evidence="4"/>
<evidence type="ECO:0000259" key="3">
    <source>
        <dbReference type="Pfam" id="PF01494"/>
    </source>
</evidence>